<feature type="non-terminal residue" evidence="2">
    <location>
        <position position="1"/>
    </location>
</feature>
<dbReference type="AlphaFoldDB" id="A0A9P7JDL7"/>
<accession>A0A9P7JDL7</accession>
<dbReference type="SUPFAM" id="SSF50978">
    <property type="entry name" value="WD40 repeat-like"/>
    <property type="match status" value="1"/>
</dbReference>
<proteinExistence type="predicted"/>
<dbReference type="Proteomes" id="UP000807769">
    <property type="component" value="Unassembled WGS sequence"/>
</dbReference>
<keyword evidence="1" id="KW-0853">WD repeat</keyword>
<feature type="non-terminal residue" evidence="2">
    <location>
        <position position="143"/>
    </location>
</feature>
<evidence type="ECO:0000313" key="3">
    <source>
        <dbReference type="Proteomes" id="UP000807769"/>
    </source>
</evidence>
<feature type="repeat" description="WD" evidence="1">
    <location>
        <begin position="24"/>
        <end position="56"/>
    </location>
</feature>
<dbReference type="PROSITE" id="PS50294">
    <property type="entry name" value="WD_REPEATS_REGION"/>
    <property type="match status" value="2"/>
</dbReference>
<dbReference type="RefSeq" id="XP_041193446.1">
    <property type="nucleotide sequence ID" value="XM_041329621.1"/>
</dbReference>
<keyword evidence="3" id="KW-1185">Reference proteome</keyword>
<dbReference type="InterPro" id="IPR015943">
    <property type="entry name" value="WD40/YVTN_repeat-like_dom_sf"/>
</dbReference>
<comment type="caution">
    <text evidence="2">The sequence shown here is derived from an EMBL/GenBank/DDBJ whole genome shotgun (WGS) entry which is preliminary data.</text>
</comment>
<reference evidence="2" key="1">
    <citation type="journal article" date="2020" name="New Phytol.">
        <title>Comparative genomics reveals dynamic genome evolution in host specialist ectomycorrhizal fungi.</title>
        <authorList>
            <person name="Lofgren L.A."/>
            <person name="Nguyen N.H."/>
            <person name="Vilgalys R."/>
            <person name="Ruytinx J."/>
            <person name="Liao H.L."/>
            <person name="Branco S."/>
            <person name="Kuo A."/>
            <person name="LaButti K."/>
            <person name="Lipzen A."/>
            <person name="Andreopoulos W."/>
            <person name="Pangilinan J."/>
            <person name="Riley R."/>
            <person name="Hundley H."/>
            <person name="Na H."/>
            <person name="Barry K."/>
            <person name="Grigoriev I.V."/>
            <person name="Stajich J.E."/>
            <person name="Kennedy P.G."/>
        </authorList>
    </citation>
    <scope>NUCLEOTIDE SEQUENCE</scope>
    <source>
        <strain evidence="2">MN1</strain>
    </source>
</reference>
<feature type="repeat" description="WD" evidence="1">
    <location>
        <begin position="1"/>
        <end position="22"/>
    </location>
</feature>
<dbReference type="PANTHER" id="PTHR19879">
    <property type="entry name" value="TRANSCRIPTION INITIATION FACTOR TFIID"/>
    <property type="match status" value="1"/>
</dbReference>
<dbReference type="PROSITE" id="PS50082">
    <property type="entry name" value="WD_REPEATS_2"/>
    <property type="match status" value="2"/>
</dbReference>
<dbReference type="Pfam" id="PF00400">
    <property type="entry name" value="WD40"/>
    <property type="match status" value="2"/>
</dbReference>
<gene>
    <name evidence="2" type="ORF">BJ212DRAFT_1243671</name>
</gene>
<dbReference type="InterPro" id="IPR036322">
    <property type="entry name" value="WD40_repeat_dom_sf"/>
</dbReference>
<dbReference type="InterPro" id="IPR001680">
    <property type="entry name" value="WD40_rpt"/>
</dbReference>
<dbReference type="OrthoDB" id="3267146at2759"/>
<organism evidence="2 3">
    <name type="scientific">Suillus subaureus</name>
    <dbReference type="NCBI Taxonomy" id="48587"/>
    <lineage>
        <taxon>Eukaryota</taxon>
        <taxon>Fungi</taxon>
        <taxon>Dikarya</taxon>
        <taxon>Basidiomycota</taxon>
        <taxon>Agaricomycotina</taxon>
        <taxon>Agaricomycetes</taxon>
        <taxon>Agaricomycetidae</taxon>
        <taxon>Boletales</taxon>
        <taxon>Suillineae</taxon>
        <taxon>Suillaceae</taxon>
        <taxon>Suillus</taxon>
    </lineage>
</organism>
<dbReference type="GeneID" id="64623638"/>
<dbReference type="Gene3D" id="2.130.10.10">
    <property type="entry name" value="YVTN repeat-like/Quinoprotein amine dehydrogenase"/>
    <property type="match status" value="1"/>
</dbReference>
<dbReference type="EMBL" id="JABBWG010000015">
    <property type="protein sequence ID" value="KAG1816886.1"/>
    <property type="molecule type" value="Genomic_DNA"/>
</dbReference>
<evidence type="ECO:0000313" key="2">
    <source>
        <dbReference type="EMBL" id="KAG1816886.1"/>
    </source>
</evidence>
<dbReference type="SMART" id="SM00320">
    <property type="entry name" value="WD40"/>
    <property type="match status" value="1"/>
</dbReference>
<name>A0A9P7JDL7_9AGAM</name>
<evidence type="ECO:0000256" key="1">
    <source>
        <dbReference type="PROSITE-ProRule" id="PRU00221"/>
    </source>
</evidence>
<sequence>VSGSADNSVRVWDVESGGVLRASLQKHKDYVRSVAISPDGKYVVSGSDDKTIRVWDKALEAPMRFSSDLASILYSTSSALQKSCNIASLKDGWIIDPKGQLLLWIPSDRHPSVANNMLLISDGSSRLNLKNFVHGTLWRRCRE</sequence>
<protein>
    <submittedName>
        <fullName evidence="2">WD40-repeat-containing domain protein</fullName>
    </submittedName>
</protein>
<dbReference type="PANTHER" id="PTHR19879:SF9">
    <property type="entry name" value="TRANSCRIPTION INITIATION FACTOR TFIID SUBUNIT 5"/>
    <property type="match status" value="1"/>
</dbReference>